<dbReference type="EMBL" id="CP056597">
    <property type="protein sequence ID" value="QLY35026.1"/>
    <property type="molecule type" value="Genomic_DNA"/>
</dbReference>
<organism evidence="8 11">
    <name type="scientific">Citrobacter freundii</name>
    <dbReference type="NCBI Taxonomy" id="546"/>
    <lineage>
        <taxon>Bacteria</taxon>
        <taxon>Pseudomonadati</taxon>
        <taxon>Pseudomonadota</taxon>
        <taxon>Gammaproteobacteria</taxon>
        <taxon>Enterobacterales</taxon>
        <taxon>Enterobacteriaceae</taxon>
        <taxon>Citrobacter</taxon>
        <taxon>Citrobacter freundii complex</taxon>
    </lineage>
</organism>
<dbReference type="Pfam" id="PF00419">
    <property type="entry name" value="Fimbrial"/>
    <property type="match status" value="1"/>
</dbReference>
<comment type="similarity">
    <text evidence="2">Belongs to the fimbrial protein family.</text>
</comment>
<gene>
    <name evidence="8" type="ORF">HV077_02390</name>
    <name evidence="9" type="ORF">HV164_00240</name>
</gene>
<evidence type="ECO:0000256" key="3">
    <source>
        <dbReference type="ARBA" id="ARBA00022729"/>
    </source>
</evidence>
<dbReference type="Gene3D" id="2.60.40.3310">
    <property type="match status" value="1"/>
</dbReference>
<dbReference type="InterPro" id="IPR000259">
    <property type="entry name" value="Adhesion_dom_fimbrial"/>
</dbReference>
<evidence type="ECO:0000256" key="2">
    <source>
        <dbReference type="ARBA" id="ARBA00006671"/>
    </source>
</evidence>
<keyword evidence="4" id="KW-0281">Fimbrium</keyword>
<dbReference type="PANTHER" id="PTHR33420:SF3">
    <property type="entry name" value="FIMBRIAL SUBUNIT ELFA"/>
    <property type="match status" value="1"/>
</dbReference>
<dbReference type="PANTHER" id="PTHR33420">
    <property type="entry name" value="FIMBRIAL SUBUNIT ELFA-RELATED"/>
    <property type="match status" value="1"/>
</dbReference>
<proteinExistence type="inferred from homology"/>
<feature type="domain" description="Fimbrial-type adhesion" evidence="6">
    <location>
        <begin position="174"/>
        <end position="314"/>
    </location>
</feature>
<evidence type="ECO:0000313" key="8">
    <source>
        <dbReference type="EMBL" id="MBA8061286.1"/>
    </source>
</evidence>
<dbReference type="Proteomes" id="UP000512043">
    <property type="component" value="Chromosome"/>
</dbReference>
<evidence type="ECO:0000256" key="1">
    <source>
        <dbReference type="ARBA" id="ARBA00004561"/>
    </source>
</evidence>
<dbReference type="EMBL" id="JABXRI010000001">
    <property type="protein sequence ID" value="MBA8061286.1"/>
    <property type="molecule type" value="Genomic_DNA"/>
</dbReference>
<evidence type="ECO:0000256" key="4">
    <source>
        <dbReference type="ARBA" id="ARBA00023263"/>
    </source>
</evidence>
<dbReference type="Pfam" id="PF22003">
    <property type="entry name" value="MrkDrd"/>
    <property type="match status" value="1"/>
</dbReference>
<comment type="subcellular location">
    <subcellularLocation>
        <location evidence="1">Fimbrium</location>
    </subcellularLocation>
</comment>
<dbReference type="InterPro" id="IPR054160">
    <property type="entry name" value="MrkD_recept-bd"/>
</dbReference>
<protein>
    <submittedName>
        <fullName evidence="8">Type 1 fimbrial protein</fullName>
    </submittedName>
</protein>
<accession>A0A7W3D1R6</accession>
<dbReference type="InterPro" id="IPR050263">
    <property type="entry name" value="Bact_Fimbrial_Adh_Pro"/>
</dbReference>
<evidence type="ECO:0000259" key="6">
    <source>
        <dbReference type="Pfam" id="PF00419"/>
    </source>
</evidence>
<dbReference type="RefSeq" id="WP_115257143.1">
    <property type="nucleotide sequence ID" value="NZ_CP038856.1"/>
</dbReference>
<feature type="signal peptide" evidence="5">
    <location>
        <begin position="1"/>
        <end position="22"/>
    </location>
</feature>
<keyword evidence="3 5" id="KW-0732">Signal</keyword>
<evidence type="ECO:0000313" key="9">
    <source>
        <dbReference type="EMBL" id="QLY35026.1"/>
    </source>
</evidence>
<evidence type="ECO:0000313" key="10">
    <source>
        <dbReference type="Proteomes" id="UP000512043"/>
    </source>
</evidence>
<dbReference type="PROSITE" id="PS51257">
    <property type="entry name" value="PROKAR_LIPOPROTEIN"/>
    <property type="match status" value="1"/>
</dbReference>
<dbReference type="AlphaFoldDB" id="A0A7W3D1R6"/>
<reference evidence="9" key="2">
    <citation type="journal article" date="2021" name="Microb. Genom.">
        <title>A genomic epidemiological study shows that prevalence of antimicrobial resistance in Enterobacterales is associated with the livestock host, as well as antimicrobial usage.</title>
        <authorList>
            <person name="AbuOun M."/>
            <person name="Jones H."/>
            <person name="Stubberfield E."/>
            <person name="Gilson D."/>
            <person name="Shaw L.P."/>
            <person name="Hubbard A.T.M."/>
            <person name="Chau K.K."/>
            <person name="Sebra R."/>
            <person name="Peto T.E.A."/>
            <person name="Crook D.W."/>
            <person name="Read D.S."/>
            <person name="Gweon H.S."/>
            <person name="Walker A.S."/>
            <person name="Stoesser N."/>
            <person name="Smith R.P."/>
            <person name="Anjum M.F."/>
            <person name="On Behalf Of The Rehab Consortium."/>
        </authorList>
    </citation>
    <scope>NUCLEOTIDE SEQUENCE</scope>
    <source>
        <strain evidence="9">RHBSTW-00334</strain>
    </source>
</reference>
<feature type="domain" description="MrkD-like receptor binding" evidence="7">
    <location>
        <begin position="38"/>
        <end position="147"/>
    </location>
</feature>
<name>A0A7W3D1R6_CITFR</name>
<dbReference type="OrthoDB" id="6589707at2"/>
<reference evidence="10 11" key="1">
    <citation type="submission" date="2020-06" db="EMBL/GenBank/DDBJ databases">
        <title>REHAB project genomes.</title>
        <authorList>
            <person name="Shaw L.P."/>
        </authorList>
    </citation>
    <scope>NUCLEOTIDE SEQUENCE [LARGE SCALE GENOMIC DNA]</scope>
    <source>
        <strain evidence="8 11">RHBSTW-00116</strain>
        <strain evidence="10">RHBSTW-00334</strain>
    </source>
</reference>
<dbReference type="SUPFAM" id="SSF49401">
    <property type="entry name" value="Bacterial adhesins"/>
    <property type="match status" value="1"/>
</dbReference>
<dbReference type="InterPro" id="IPR008966">
    <property type="entry name" value="Adhesion_dom_sf"/>
</dbReference>
<dbReference type="GO" id="GO:0009289">
    <property type="term" value="C:pilus"/>
    <property type="evidence" value="ECO:0007669"/>
    <property type="project" value="UniProtKB-SubCell"/>
</dbReference>
<sequence>MPLIRAAFILGITLGIHQTASAACTLASQKMIVPPETVTVKRAVQSGGVIQSRTILVPNVQGTECTNSLPFTAQVMGDRSVATLPGILRSNVSGIGLKVSLETSTGRTIQWPSAFRATPDEFKNSKINIELIKLDSSLPAASSSGSLNLQIKSETQSQPVVDIVLPAKYITLLSRSCKVQGNRTINVELPDVPLKHFKRHGSTTARKPFSIDLLCKNDFSTPARVILRWSTLYSGQDRNIGVLPNILPNGAKGIGIQVLDQQQNPINFNQQSTFPLTHQDKGKYTIPFHAQYYQTERNVSPGRVRAVLYFNAEYE</sequence>
<evidence type="ECO:0000313" key="11">
    <source>
        <dbReference type="Proteomes" id="UP000591803"/>
    </source>
</evidence>
<dbReference type="Proteomes" id="UP000591803">
    <property type="component" value="Unassembled WGS sequence"/>
</dbReference>
<feature type="chain" id="PRO_5044441075" evidence="5">
    <location>
        <begin position="23"/>
        <end position="315"/>
    </location>
</feature>
<dbReference type="Gene3D" id="2.60.40.1090">
    <property type="entry name" value="Fimbrial-type adhesion domain"/>
    <property type="match status" value="1"/>
</dbReference>
<evidence type="ECO:0000259" key="7">
    <source>
        <dbReference type="Pfam" id="PF22003"/>
    </source>
</evidence>
<evidence type="ECO:0000256" key="5">
    <source>
        <dbReference type="SAM" id="SignalP"/>
    </source>
</evidence>
<dbReference type="InterPro" id="IPR036937">
    <property type="entry name" value="Adhesion_dom_fimbrial_sf"/>
</dbReference>
<dbReference type="GO" id="GO:0043709">
    <property type="term" value="P:cell adhesion involved in single-species biofilm formation"/>
    <property type="evidence" value="ECO:0007669"/>
    <property type="project" value="TreeGrafter"/>
</dbReference>